<dbReference type="EMBL" id="JBHMAA010000004">
    <property type="protein sequence ID" value="MFB9947816.1"/>
    <property type="molecule type" value="Genomic_DNA"/>
</dbReference>
<gene>
    <name evidence="2" type="ORF">ACFFP0_03100</name>
</gene>
<name>A0ABV6AB14_9HYPH</name>
<dbReference type="Proteomes" id="UP001589692">
    <property type="component" value="Unassembled WGS sequence"/>
</dbReference>
<organism evidence="2 3">
    <name type="scientific">Rhizobium puerariae</name>
    <dbReference type="NCBI Taxonomy" id="1585791"/>
    <lineage>
        <taxon>Bacteria</taxon>
        <taxon>Pseudomonadati</taxon>
        <taxon>Pseudomonadota</taxon>
        <taxon>Alphaproteobacteria</taxon>
        <taxon>Hyphomicrobiales</taxon>
        <taxon>Rhizobiaceae</taxon>
        <taxon>Rhizobium/Agrobacterium group</taxon>
        <taxon>Rhizobium</taxon>
    </lineage>
</organism>
<protein>
    <recommendedName>
        <fullName evidence="4">DUF1127 domain-containing protein</fullName>
    </recommendedName>
</protein>
<dbReference type="RefSeq" id="WP_377256007.1">
    <property type="nucleotide sequence ID" value="NZ_JBHMAA010000004.1"/>
</dbReference>
<accession>A0ABV6AB14</accession>
<evidence type="ECO:0000313" key="3">
    <source>
        <dbReference type="Proteomes" id="UP001589692"/>
    </source>
</evidence>
<feature type="region of interest" description="Disordered" evidence="1">
    <location>
        <begin position="19"/>
        <end position="77"/>
    </location>
</feature>
<evidence type="ECO:0000313" key="2">
    <source>
        <dbReference type="EMBL" id="MFB9947816.1"/>
    </source>
</evidence>
<keyword evidence="3" id="KW-1185">Reference proteome</keyword>
<reference evidence="2 3" key="1">
    <citation type="submission" date="2024-09" db="EMBL/GenBank/DDBJ databases">
        <authorList>
            <person name="Sun Q."/>
            <person name="Mori K."/>
        </authorList>
    </citation>
    <scope>NUCLEOTIDE SEQUENCE [LARGE SCALE GENOMIC DNA]</scope>
    <source>
        <strain evidence="2 3">TBRC 4938</strain>
    </source>
</reference>
<proteinExistence type="predicted"/>
<feature type="compositionally biased region" description="Basic and acidic residues" evidence="1">
    <location>
        <begin position="20"/>
        <end position="38"/>
    </location>
</feature>
<evidence type="ECO:0000256" key="1">
    <source>
        <dbReference type="SAM" id="MobiDB-lite"/>
    </source>
</evidence>
<comment type="caution">
    <text evidence="2">The sequence shown here is derived from an EMBL/GenBank/DDBJ whole genome shotgun (WGS) entry which is preliminary data.</text>
</comment>
<sequence>MTRGMPALLSRLWNFSLRSAADEPERHRQPSPLDRSELTEQQMRDIGMIDGRTSRQALPRRERRREQWWGVEPPPRL</sequence>
<evidence type="ECO:0008006" key="4">
    <source>
        <dbReference type="Google" id="ProtNLM"/>
    </source>
</evidence>